<sequence>MHDESPTFASLLTKSCQVTHFKNSRGWIETPDERFFKPEPSKVQFIKGKNKPYVYTQRINKSILYMLCEILKKIL</sequence>
<reference evidence="1 2" key="1">
    <citation type="journal article" date="2015" name="Appl. Environ. Microbiol.">
        <title>The Enterobacterium Trabulsiella odontotermitis Presents Novel Adaptations Related to Its Association with Fungus-Growing Termites.</title>
        <authorList>
            <person name="Sapountzis P."/>
            <person name="Gruntjes T."/>
            <person name="Otani S."/>
            <person name="Estevez J."/>
            <person name="da Costa R.R."/>
            <person name="Plunkett G.3rd."/>
            <person name="Perna N.T."/>
            <person name="Poulsen M."/>
        </authorList>
    </citation>
    <scope>NUCLEOTIDE SEQUENCE [LARGE SCALE GENOMIC DNA]</scope>
    <source>
        <strain evidence="1 2">12</strain>
    </source>
</reference>
<evidence type="ECO:0008006" key="3">
    <source>
        <dbReference type="Google" id="ProtNLM"/>
    </source>
</evidence>
<dbReference type="Proteomes" id="UP000037393">
    <property type="component" value="Unassembled WGS sequence"/>
</dbReference>
<accession>A0A0L0H2T3</accession>
<evidence type="ECO:0000313" key="2">
    <source>
        <dbReference type="Proteomes" id="UP000037393"/>
    </source>
</evidence>
<dbReference type="InterPro" id="IPR021221">
    <property type="entry name" value="Fil"/>
</dbReference>
<dbReference type="RefSeq" id="WP_049855584.1">
    <property type="nucleotide sequence ID" value="NZ_JNGI01000007.1"/>
</dbReference>
<dbReference type="AlphaFoldDB" id="A0A0L0H2T3"/>
<dbReference type="EMBL" id="JNGI01000007">
    <property type="protein sequence ID" value="KNC95760.1"/>
    <property type="molecule type" value="Genomic_DNA"/>
</dbReference>
<name>A0A0L0H2T3_9ENTR</name>
<dbReference type="Pfam" id="PF10893">
    <property type="entry name" value="Phage_186_Fil"/>
    <property type="match status" value="1"/>
</dbReference>
<protein>
    <recommendedName>
        <fullName evidence="3">DUF2724 domain-containing protein</fullName>
    </recommendedName>
</protein>
<evidence type="ECO:0000313" key="1">
    <source>
        <dbReference type="EMBL" id="KNC95760.1"/>
    </source>
</evidence>
<organism evidence="1 2">
    <name type="scientific">Trabulsiella odontotermitis</name>
    <dbReference type="NCBI Taxonomy" id="379893"/>
    <lineage>
        <taxon>Bacteria</taxon>
        <taxon>Pseudomonadati</taxon>
        <taxon>Pseudomonadota</taxon>
        <taxon>Gammaproteobacteria</taxon>
        <taxon>Enterobacterales</taxon>
        <taxon>Enterobacteriaceae</taxon>
        <taxon>Trabulsiella</taxon>
    </lineage>
</organism>
<dbReference type="PATRIC" id="fig|379893.4.peg.4431"/>
<dbReference type="OrthoDB" id="6428976at2"/>
<proteinExistence type="predicted"/>
<comment type="caution">
    <text evidence="1">The sequence shown here is derived from an EMBL/GenBank/DDBJ whole genome shotgun (WGS) entry which is preliminary data.</text>
</comment>
<gene>
    <name evidence="1" type="ORF">GM31_21870</name>
</gene>
<keyword evidence="2" id="KW-1185">Reference proteome</keyword>